<dbReference type="GO" id="GO:0016887">
    <property type="term" value="F:ATP hydrolysis activity"/>
    <property type="evidence" value="ECO:0007669"/>
    <property type="project" value="InterPro"/>
</dbReference>
<keyword evidence="2" id="KW-0614">Plasmid</keyword>
<evidence type="ECO:0000259" key="1">
    <source>
        <dbReference type="Pfam" id="PF13401"/>
    </source>
</evidence>
<sequence length="1927" mass="214653">MVLILRLRDWAIKTETEYLQSISHSKAVTVDLPPFMSADRIATLCDWPAADRRRLVKQLGLVSAQGAEIDPQDDTAFWDALVASFLSNPTAYKTLVLHLKHLSKKAFSRRPDQKAFDRLVAKARLQRSVFADGETDFLPRVAEVAAGSEAFNELADWLWGAWLFGLSAQNISAVIDAYEPLQDIFGSWRPAIEAENDKMLTEGKDLVTTEPARTDDIAMLFRQVRFNLDEAERLDADAPLVAAIAAIEKIGDLLRARREETERMRSASLVTQTVLEQLRTRDEPADEQAAARLHKALDQFCDIASGISYADITHLAMKVAQMVRDADAARSAWHEAEAAHRASPFDSDARRTYSDALDRYQRAEEHLAGLLETATSETREVAATIQPSIVEETKLTVETTAINKPTALLPVEFALPVAAQNNDGPNDEPEGGLSFSVNRYEENILAAAEADANFEHSVAGVSEDGINQAGSSDQEENITDTINELADGDLINRSEDAERLAATLLRRHDIGLFGIACTAGAELNFPLPHPALARLLGLSGLQDAEAQLHFTESLQILLTATHEPIHRGDTWLRFAALSLPAITDPTLLCRTALEQLKLDDSMVVAAKDLQAAIVSLDRAYPALEALAQTNTPEADQEFRDAQSALRRHVDLVRGGTLAYQAATVVAHKLAQAFEEIARGHLDPDAVEGMIDAVMRVDETDEAIIRRLDREGRGAVAERKPIEARALARLKAIVKEFRALALRLTRAADLLHEQRRSSAQTIEATRRKGRDLHRRFKSAAETFNGLAETQTSIDDFSIACAAIAAVLLRSHAQAIETGMSSNPFRYAIDYDHFRLPGATRRPDLTPEAAWDALLDLERKPAMNWLEAFDVAMDRREHLATEAFLALAAPLADDRSLAAERGEAIAAARSYVENERAKLRDDLLTVMNYAPAGETSLDLLYQGVAQIDVKELPRSDLSLAAGADGREILDFPDALTEIESAKENVRRVRASALKALEDRLASIEGTVPADTVASLRKLVESDELITLAEELSLVERGQDIEISTPGPTAIEDFSRFLSSQTGTSPRLAEWERSQGFPEGSRTRALIRKWLSLRTARVDTLKRSVRDVLGELGFVPDKDDPVTLGGLSNGNRIHQVGVRVRAIADREYCSVARFGSEAEGQYRIMVPNEDTRPNEIVAAVSDGDAGATLVFAQTWLTPEDRRAIAAEARRLGRAFCLVDDGLLAFLCTRQRVLRDLFACGIPFAAATPYVTTPGSIPVEAFFGRNAEFDEISRRNGSCIVYGGRQLGKSVLLDYIEKRSRNAEKSVTVRLDCQGLTERRDILGLIDKKARPLSADSRLDILAAMEKWLEGDAERTILLMLDETNSLVRADALRDFRLLVEFRGVMERTNRRFKVVLSGQNNVLRLTQQPNTPLAHFGQPICIGPLKGADYKSARDLVTEPLAAVGYIFDSPQLVSRILVETQFYPKLVQMFCRDLLRHVRGLQAMHATLPPWRITGEHIEATLRNQKLRNEIFETFRITLDLDKRYELVALVMAVDRSDRRKRGDVATSMTEQKLREAAFYWWREGFSETNAREDFRGVLEELEGLGILTHDRIAGTYQLSSPIIANLIGSEAEIYDRLIAFAQEPAPREIEPSRRRARLASMGEPKHKGVWLNPLTPAQISKATRGMEPGYAQARPTVFFGPPDMLLEQVTIALEPKKYDEHEGMRIILVDQASNATSLLRQLNKTRSRCCFVVSPRLRWDTEWLRVAGRSGNNLVVFVGNLDHAWRTIVEDPKGLRQLGNVRIETLAPLAPIELNDHFQRRKIILSEDDRRTLLDETGGFLNSVGRWTDRRLGVKRDSSISQEFCPLFEPIPDDARALLAELIAFLQPDDSFDVAVLSDFCRGQDPARVYDWLMMTGLAEPVVREHENLRLNRVFWSPLLRKTLQPAV</sequence>
<dbReference type="Proteomes" id="UP000422569">
    <property type="component" value="Plasmid unnamed1"/>
</dbReference>
<accession>A0A6B8MFE2</accession>
<dbReference type="KEGG" id="mpar:F7D14_20600"/>
<evidence type="ECO:0000313" key="2">
    <source>
        <dbReference type="EMBL" id="QGM99983.1"/>
    </source>
</evidence>
<dbReference type="InterPro" id="IPR027417">
    <property type="entry name" value="P-loop_NTPase"/>
</dbReference>
<keyword evidence="3" id="KW-1185">Reference proteome</keyword>
<dbReference type="RefSeq" id="WP_154420413.1">
    <property type="nucleotide sequence ID" value="NZ_CP044332.1"/>
</dbReference>
<name>A0A6B8MFE2_9HYPH</name>
<reference evidence="2 3" key="1">
    <citation type="submission" date="2019-09" db="EMBL/GenBank/DDBJ databases">
        <title>Isolation and complete genome sequencing of Methylocystis species.</title>
        <authorList>
            <person name="Rumah B.L."/>
            <person name="Stead C.E."/>
            <person name="Stevens B.C."/>
            <person name="Minton N.P."/>
            <person name="Grosse-Honebrink A."/>
            <person name="Zhang Y."/>
        </authorList>
    </citation>
    <scope>NUCLEOTIDE SEQUENCE [LARGE SCALE GENOMIC DNA]</scope>
    <source>
        <strain evidence="2 3">BRCS2</strain>
        <plasmid evidence="2 3">unnamed1</plasmid>
    </source>
</reference>
<organism evidence="2 3">
    <name type="scientific">Methylocystis parvus</name>
    <dbReference type="NCBI Taxonomy" id="134"/>
    <lineage>
        <taxon>Bacteria</taxon>
        <taxon>Pseudomonadati</taxon>
        <taxon>Pseudomonadota</taxon>
        <taxon>Alphaproteobacteria</taxon>
        <taxon>Hyphomicrobiales</taxon>
        <taxon>Methylocystaceae</taxon>
        <taxon>Methylocystis</taxon>
    </lineage>
</organism>
<dbReference type="InterPro" id="IPR049945">
    <property type="entry name" value="AAA_22"/>
</dbReference>
<dbReference type="Gene3D" id="3.40.50.300">
    <property type="entry name" value="P-loop containing nucleotide triphosphate hydrolases"/>
    <property type="match status" value="1"/>
</dbReference>
<dbReference type="Pfam" id="PF13401">
    <property type="entry name" value="AAA_22"/>
    <property type="match status" value="1"/>
</dbReference>
<protein>
    <submittedName>
        <fullName evidence="2">AAA family ATPase</fullName>
    </submittedName>
</protein>
<gene>
    <name evidence="2" type="ORF">F7D14_20600</name>
</gene>
<proteinExistence type="predicted"/>
<dbReference type="SUPFAM" id="SSF52540">
    <property type="entry name" value="P-loop containing nucleoside triphosphate hydrolases"/>
    <property type="match status" value="1"/>
</dbReference>
<geneLocation type="plasmid" evidence="2">
    <name>unnamed1</name>
</geneLocation>
<dbReference type="EMBL" id="CP044332">
    <property type="protein sequence ID" value="QGM99983.1"/>
    <property type="molecule type" value="Genomic_DNA"/>
</dbReference>
<evidence type="ECO:0000313" key="3">
    <source>
        <dbReference type="Proteomes" id="UP000422569"/>
    </source>
</evidence>
<feature type="domain" description="ORC1/DEAH AAA+ ATPase" evidence="1">
    <location>
        <begin position="1271"/>
        <end position="1400"/>
    </location>
</feature>